<gene>
    <name evidence="2" type="ORF">CLV43_108184</name>
</gene>
<feature type="transmembrane region" description="Helical" evidence="1">
    <location>
        <begin position="115"/>
        <end position="138"/>
    </location>
</feature>
<dbReference type="RefSeq" id="WP_106190097.1">
    <property type="nucleotide sequence ID" value="NZ_PVTF01000008.1"/>
</dbReference>
<feature type="transmembrane region" description="Helical" evidence="1">
    <location>
        <begin position="145"/>
        <end position="172"/>
    </location>
</feature>
<accession>A0A2T0SZF7</accession>
<dbReference type="Proteomes" id="UP000239494">
    <property type="component" value="Unassembled WGS sequence"/>
</dbReference>
<dbReference type="OrthoDB" id="3539663at2"/>
<organism evidence="2 3">
    <name type="scientific">Umezawaea tangerina</name>
    <dbReference type="NCBI Taxonomy" id="84725"/>
    <lineage>
        <taxon>Bacteria</taxon>
        <taxon>Bacillati</taxon>
        <taxon>Actinomycetota</taxon>
        <taxon>Actinomycetes</taxon>
        <taxon>Pseudonocardiales</taxon>
        <taxon>Pseudonocardiaceae</taxon>
        <taxon>Umezawaea</taxon>
    </lineage>
</organism>
<keyword evidence="1" id="KW-0812">Transmembrane</keyword>
<protein>
    <submittedName>
        <fullName evidence="2">Uncharacterized protein</fullName>
    </submittedName>
</protein>
<comment type="caution">
    <text evidence="2">The sequence shown here is derived from an EMBL/GenBank/DDBJ whole genome shotgun (WGS) entry which is preliminary data.</text>
</comment>
<evidence type="ECO:0000256" key="1">
    <source>
        <dbReference type="SAM" id="Phobius"/>
    </source>
</evidence>
<sequence>MKSAGLLALPVCFAAYGVIRWVGRMDGRYGPGPDWQAAHLVNLVGLLLFVPALVALRRSLPRTRGVDAAVVVTLVGVAATVVQFAVDVVAGLLAADKAGMNEISGRFGDLPGAHLVFHVVGPPLLHVGLLALTLVLRLPWWSPALVLVGSGLAIVSLDLIPLAGACLLVAMLPLARMTRGEVRTPRHARRVAVD</sequence>
<keyword evidence="3" id="KW-1185">Reference proteome</keyword>
<evidence type="ECO:0000313" key="2">
    <source>
        <dbReference type="EMBL" id="PRY38784.1"/>
    </source>
</evidence>
<proteinExistence type="predicted"/>
<keyword evidence="1" id="KW-1133">Transmembrane helix</keyword>
<reference evidence="2 3" key="1">
    <citation type="submission" date="2018-03" db="EMBL/GenBank/DDBJ databases">
        <title>Genomic Encyclopedia of Archaeal and Bacterial Type Strains, Phase II (KMG-II): from individual species to whole genera.</title>
        <authorList>
            <person name="Goeker M."/>
        </authorList>
    </citation>
    <scope>NUCLEOTIDE SEQUENCE [LARGE SCALE GENOMIC DNA]</scope>
    <source>
        <strain evidence="2 3">DSM 44720</strain>
    </source>
</reference>
<keyword evidence="1" id="KW-0472">Membrane</keyword>
<feature type="transmembrane region" description="Helical" evidence="1">
    <location>
        <begin position="36"/>
        <end position="56"/>
    </location>
</feature>
<dbReference type="EMBL" id="PVTF01000008">
    <property type="protein sequence ID" value="PRY38784.1"/>
    <property type="molecule type" value="Genomic_DNA"/>
</dbReference>
<evidence type="ECO:0000313" key="3">
    <source>
        <dbReference type="Proteomes" id="UP000239494"/>
    </source>
</evidence>
<dbReference type="AlphaFoldDB" id="A0A2T0SZF7"/>
<name>A0A2T0SZF7_9PSEU</name>
<feature type="transmembrane region" description="Helical" evidence="1">
    <location>
        <begin position="68"/>
        <end position="95"/>
    </location>
</feature>